<feature type="domain" description="HTH araC/xylS-type" evidence="3">
    <location>
        <begin position="216"/>
        <end position="314"/>
    </location>
</feature>
<dbReference type="PROSITE" id="PS01124">
    <property type="entry name" value="HTH_ARAC_FAMILY_2"/>
    <property type="match status" value="1"/>
</dbReference>
<keyword evidence="2" id="KW-0804">Transcription</keyword>
<evidence type="ECO:0000313" key="5">
    <source>
        <dbReference type="Proteomes" id="UP001165565"/>
    </source>
</evidence>
<organism evidence="4 5">
    <name type="scientific">Sphingomonas lycopersici</name>
    <dbReference type="NCBI Taxonomy" id="2951807"/>
    <lineage>
        <taxon>Bacteria</taxon>
        <taxon>Pseudomonadati</taxon>
        <taxon>Pseudomonadota</taxon>
        <taxon>Alphaproteobacteria</taxon>
        <taxon>Sphingomonadales</taxon>
        <taxon>Sphingomonadaceae</taxon>
        <taxon>Sphingomonas</taxon>
    </lineage>
</organism>
<dbReference type="AlphaFoldDB" id="A0AA42CQL8"/>
<evidence type="ECO:0000256" key="2">
    <source>
        <dbReference type="ARBA" id="ARBA00023163"/>
    </source>
</evidence>
<dbReference type="PANTHER" id="PTHR43130:SF3">
    <property type="entry name" value="HTH-TYPE TRANSCRIPTIONAL REGULATOR RV1931C"/>
    <property type="match status" value="1"/>
</dbReference>
<dbReference type="Gene3D" id="3.40.50.880">
    <property type="match status" value="1"/>
</dbReference>
<dbReference type="GO" id="GO:0043565">
    <property type="term" value="F:sequence-specific DNA binding"/>
    <property type="evidence" value="ECO:0007669"/>
    <property type="project" value="InterPro"/>
</dbReference>
<dbReference type="GO" id="GO:0003700">
    <property type="term" value="F:DNA-binding transcription factor activity"/>
    <property type="evidence" value="ECO:0007669"/>
    <property type="project" value="InterPro"/>
</dbReference>
<reference evidence="4" key="1">
    <citation type="submission" date="2022-06" db="EMBL/GenBank/DDBJ databases">
        <title>Sphingomonas sp. nov. isolated from rhizosphere soil of tomato.</title>
        <authorList>
            <person name="Dong H."/>
            <person name="Gao R."/>
        </authorList>
    </citation>
    <scope>NUCLEOTIDE SEQUENCE</scope>
    <source>
        <strain evidence="4">MMSM24</strain>
    </source>
</reference>
<sequence>MNAGLRRIFILVFGDPELLDIAGPDKVFPSAADGLVQLGAADEPLYSVDLFSPDGGLVRTRQDIRVETMPIHDLAPGECDTLIAVGGREAAGRDPRAIDWLRRNHPRVRRISAISVGAFALAEARLLDGRRATTHWRECATLQADYPAISVDPKAAFVEDRGIWTSAGMTAGIDMALAMVARDHGHELALLVARDLAAFPHRAEEPVGNPAEGPIAVLLRWIVEHPGDDLRAERLAERAHMSLRNFYRAFENATGDSPAEWVEALRVEIAKRLLQRTSRRVEQIAWEAGFASYQRMRRAFVRRVGIAPGDYRARFSPPHLHVAEIDPGRFADTLAAENGASEVTPIAGRLRAKCAG</sequence>
<dbReference type="SUPFAM" id="SSF52317">
    <property type="entry name" value="Class I glutamine amidotransferase-like"/>
    <property type="match status" value="1"/>
</dbReference>
<dbReference type="InterPro" id="IPR002818">
    <property type="entry name" value="DJ-1/PfpI"/>
</dbReference>
<evidence type="ECO:0000256" key="1">
    <source>
        <dbReference type="ARBA" id="ARBA00023015"/>
    </source>
</evidence>
<dbReference type="Pfam" id="PF01965">
    <property type="entry name" value="DJ-1_PfpI"/>
    <property type="match status" value="1"/>
</dbReference>
<name>A0AA42CQL8_9SPHN</name>
<dbReference type="RefSeq" id="WP_265269056.1">
    <property type="nucleotide sequence ID" value="NZ_JANFAV010000007.1"/>
</dbReference>
<gene>
    <name evidence="4" type="ORF">NEE01_11780</name>
</gene>
<dbReference type="SMART" id="SM00342">
    <property type="entry name" value="HTH_ARAC"/>
    <property type="match status" value="1"/>
</dbReference>
<dbReference type="Gene3D" id="1.10.10.60">
    <property type="entry name" value="Homeodomain-like"/>
    <property type="match status" value="1"/>
</dbReference>
<evidence type="ECO:0000313" key="4">
    <source>
        <dbReference type="EMBL" id="MCW6535459.1"/>
    </source>
</evidence>
<protein>
    <submittedName>
        <fullName evidence="4">Helix-turn-helix domain-containing protein</fullName>
    </submittedName>
</protein>
<dbReference type="CDD" id="cd03137">
    <property type="entry name" value="GATase1_AraC_1"/>
    <property type="match status" value="1"/>
</dbReference>
<dbReference type="Proteomes" id="UP001165565">
    <property type="component" value="Unassembled WGS sequence"/>
</dbReference>
<evidence type="ECO:0000259" key="3">
    <source>
        <dbReference type="PROSITE" id="PS01124"/>
    </source>
</evidence>
<comment type="caution">
    <text evidence="4">The sequence shown here is derived from an EMBL/GenBank/DDBJ whole genome shotgun (WGS) entry which is preliminary data.</text>
</comment>
<dbReference type="Pfam" id="PF12833">
    <property type="entry name" value="HTH_18"/>
    <property type="match status" value="1"/>
</dbReference>
<accession>A0AA42CQL8</accession>
<dbReference type="InterPro" id="IPR029062">
    <property type="entry name" value="Class_I_gatase-like"/>
</dbReference>
<proteinExistence type="predicted"/>
<dbReference type="InterPro" id="IPR018060">
    <property type="entry name" value="HTH_AraC"/>
</dbReference>
<keyword evidence="5" id="KW-1185">Reference proteome</keyword>
<dbReference type="PANTHER" id="PTHR43130">
    <property type="entry name" value="ARAC-FAMILY TRANSCRIPTIONAL REGULATOR"/>
    <property type="match status" value="1"/>
</dbReference>
<dbReference type="EMBL" id="JANFAV010000007">
    <property type="protein sequence ID" value="MCW6535459.1"/>
    <property type="molecule type" value="Genomic_DNA"/>
</dbReference>
<dbReference type="InterPro" id="IPR009057">
    <property type="entry name" value="Homeodomain-like_sf"/>
</dbReference>
<dbReference type="SUPFAM" id="SSF46689">
    <property type="entry name" value="Homeodomain-like"/>
    <property type="match status" value="2"/>
</dbReference>
<dbReference type="InterPro" id="IPR052158">
    <property type="entry name" value="INH-QAR"/>
</dbReference>
<keyword evidence="1" id="KW-0805">Transcription regulation</keyword>